<comment type="caution">
    <text evidence="2">The sequence shown here is derived from an EMBL/GenBank/DDBJ whole genome shotgun (WGS) entry which is preliminary data.</text>
</comment>
<protein>
    <submittedName>
        <fullName evidence="2">Uncharacterized protein</fullName>
    </submittedName>
</protein>
<dbReference type="EMBL" id="LWLN01000001">
    <property type="protein sequence ID" value="OLZ40006.1"/>
    <property type="molecule type" value="Genomic_DNA"/>
</dbReference>
<dbReference type="AlphaFoldDB" id="A0A1S8ATT5"/>
<proteinExistence type="predicted"/>
<organism evidence="2 3">
    <name type="scientific">Natrinema saccharevitans</name>
    <dbReference type="NCBI Taxonomy" id="301967"/>
    <lineage>
        <taxon>Archaea</taxon>
        <taxon>Methanobacteriati</taxon>
        <taxon>Methanobacteriota</taxon>
        <taxon>Stenosarchaea group</taxon>
        <taxon>Halobacteria</taxon>
        <taxon>Halobacteriales</taxon>
        <taxon>Natrialbaceae</taxon>
        <taxon>Natrinema</taxon>
    </lineage>
</organism>
<sequence length="101" mass="10999">MRSATGSRRQYEDRLRIDADRRFETVLLGRTDHVLETATLEAATGRSERGGHGGPAELTDYGRDSIGSPSVDFRKGLIDLETPPADGVGHSHKRDGGGRRP</sequence>
<gene>
    <name evidence="2" type="ORF">A6E15_02985</name>
</gene>
<dbReference type="Proteomes" id="UP000189370">
    <property type="component" value="Unassembled WGS sequence"/>
</dbReference>
<evidence type="ECO:0000313" key="3">
    <source>
        <dbReference type="Proteomes" id="UP000189370"/>
    </source>
</evidence>
<evidence type="ECO:0000256" key="1">
    <source>
        <dbReference type="SAM" id="MobiDB-lite"/>
    </source>
</evidence>
<keyword evidence="3" id="KW-1185">Reference proteome</keyword>
<accession>A0A1S8ATT5</accession>
<name>A0A1S8ATT5_9EURY</name>
<feature type="region of interest" description="Disordered" evidence="1">
    <location>
        <begin position="39"/>
        <end position="101"/>
    </location>
</feature>
<reference evidence="3" key="1">
    <citation type="submission" date="2016-04" db="EMBL/GenBank/DDBJ databases">
        <authorList>
            <person name="Chen S.-C."/>
            <person name="Lai M.-C."/>
        </authorList>
    </citation>
    <scope>NUCLEOTIDE SEQUENCE [LARGE SCALE GENOMIC DNA]</scope>
    <source>
        <strain evidence="3">AB14</strain>
    </source>
</reference>
<evidence type="ECO:0000313" key="2">
    <source>
        <dbReference type="EMBL" id="OLZ40006.1"/>
    </source>
</evidence>